<dbReference type="Pfam" id="PF09754">
    <property type="entry name" value="PAC2"/>
    <property type="match status" value="1"/>
</dbReference>
<dbReference type="PANTHER" id="PTHR12970">
    <property type="entry name" value="PROTEASOME ASSEMBLY CHAPERONE 2"/>
    <property type="match status" value="1"/>
</dbReference>
<keyword evidence="7" id="KW-1185">Reference proteome</keyword>
<dbReference type="PIRSF" id="PIRSF010044">
    <property type="entry name" value="UCP010044"/>
    <property type="match status" value="1"/>
</dbReference>
<dbReference type="GO" id="GO:0000502">
    <property type="term" value="C:proteasome complex"/>
    <property type="evidence" value="ECO:0007669"/>
    <property type="project" value="UniProtKB-KW"/>
</dbReference>
<dbReference type="InterPro" id="IPR016562">
    <property type="entry name" value="Proteasome_assmbl_chp_2_euk"/>
</dbReference>
<reference evidence="6" key="3">
    <citation type="submission" date="2018-07" db="EMBL/GenBank/DDBJ databases">
        <authorList>
            <person name="Mckenzie S.K."/>
            <person name="Kronauer D.J.C."/>
        </authorList>
    </citation>
    <scope>NUCLEOTIDE SEQUENCE</scope>
    <source>
        <strain evidence="6">Clonal line C1</strain>
    </source>
</reference>
<dbReference type="GO" id="GO:0005634">
    <property type="term" value="C:nucleus"/>
    <property type="evidence" value="ECO:0007669"/>
    <property type="project" value="TreeGrafter"/>
</dbReference>
<organism evidence="5 7">
    <name type="scientific">Ooceraea biroi</name>
    <name type="common">Clonal raider ant</name>
    <name type="synonym">Cerapachys biroi</name>
    <dbReference type="NCBI Taxonomy" id="2015173"/>
    <lineage>
        <taxon>Eukaryota</taxon>
        <taxon>Metazoa</taxon>
        <taxon>Ecdysozoa</taxon>
        <taxon>Arthropoda</taxon>
        <taxon>Hexapoda</taxon>
        <taxon>Insecta</taxon>
        <taxon>Pterygota</taxon>
        <taxon>Neoptera</taxon>
        <taxon>Endopterygota</taxon>
        <taxon>Hymenoptera</taxon>
        <taxon>Apocrita</taxon>
        <taxon>Aculeata</taxon>
        <taxon>Formicoidea</taxon>
        <taxon>Formicidae</taxon>
        <taxon>Dorylinae</taxon>
        <taxon>Ooceraea</taxon>
    </lineage>
</organism>
<dbReference type="GO" id="GO:0043248">
    <property type="term" value="P:proteasome assembly"/>
    <property type="evidence" value="ECO:0007669"/>
    <property type="project" value="TreeGrafter"/>
</dbReference>
<sequence length="249" mass="27681">MIKLTQDVNLENYTLILPSVAVGNVGQLSVDLLISNLNLQKIGQIFSTAFVPIVGANAYNEHSNELVTAIDIYAGTEKRIVVVQIRSPYVRGLAEFFKELAQFVAEKKIAKVIILASSYDHEKKEVQPQHLKLRYIASPTVRTESGKLFDDLSWIPHKPKIMPDTNAEGTLQIPGGGFAKSIFTFLSNANVPCAVLFKFCSEGDNIADAVALACYLNQWINVLETSSDNLKYPSSWKYLFGKPPPREIY</sequence>
<dbReference type="InterPro" id="IPR019151">
    <property type="entry name" value="Proteasome_assmbl_chaperone_2"/>
</dbReference>
<reference evidence="6" key="2">
    <citation type="journal article" date="2018" name="Genome Res.">
        <title>The genomic architecture and molecular evolution of ant odorant receptors.</title>
        <authorList>
            <person name="McKenzie S.K."/>
            <person name="Kronauer D.J.C."/>
        </authorList>
    </citation>
    <scope>NUCLEOTIDE SEQUENCE [LARGE SCALE GENOMIC DNA]</scope>
    <source>
        <strain evidence="6">Clonal line C1</strain>
    </source>
</reference>
<evidence type="ECO:0000313" key="6">
    <source>
        <dbReference type="EMBL" id="RLU19084.1"/>
    </source>
</evidence>
<evidence type="ECO:0000256" key="1">
    <source>
        <dbReference type="ARBA" id="ARBA00019186"/>
    </source>
</evidence>
<proteinExistence type="inferred from homology"/>
<dbReference type="PANTHER" id="PTHR12970:SF1">
    <property type="entry name" value="PROTEASOME ASSEMBLY CHAPERONE 2"/>
    <property type="match status" value="1"/>
</dbReference>
<evidence type="ECO:0000313" key="7">
    <source>
        <dbReference type="Proteomes" id="UP000053097"/>
    </source>
</evidence>
<dbReference type="OMA" id="WKEHTGE"/>
<dbReference type="Gene3D" id="3.40.50.10900">
    <property type="entry name" value="PAC-like subunit"/>
    <property type="match status" value="2"/>
</dbReference>
<reference evidence="5 7" key="1">
    <citation type="journal article" date="2014" name="Curr. Biol.">
        <title>The genome of the clonal raider ant Cerapachys biroi.</title>
        <authorList>
            <person name="Oxley P.R."/>
            <person name="Ji L."/>
            <person name="Fetter-Pruneda I."/>
            <person name="McKenzie S.K."/>
            <person name="Li C."/>
            <person name="Hu H."/>
            <person name="Zhang G."/>
            <person name="Kronauer D.J."/>
        </authorList>
    </citation>
    <scope>NUCLEOTIDE SEQUENCE [LARGE SCALE GENOMIC DNA]</scope>
</reference>
<comment type="subunit">
    <text evidence="4">Forms a heterodimer with PSMG1.</text>
</comment>
<keyword evidence="5" id="KW-0647">Proteasome</keyword>
<accession>A0A026WFR0</accession>
<keyword evidence="2 4" id="KW-0143">Chaperone</keyword>
<evidence type="ECO:0000256" key="3">
    <source>
        <dbReference type="ARBA" id="ARBA00025745"/>
    </source>
</evidence>
<comment type="function">
    <text evidence="4">Chaperone protein which promotes assembly of the 20S proteasome as part of a heterodimer with PSMG1.</text>
</comment>
<evidence type="ECO:0000256" key="2">
    <source>
        <dbReference type="ARBA" id="ARBA00023186"/>
    </source>
</evidence>
<dbReference type="STRING" id="2015173.A0A026WFR0"/>
<dbReference type="EMBL" id="QOIP01000009">
    <property type="protein sequence ID" value="RLU19084.1"/>
    <property type="molecule type" value="Genomic_DNA"/>
</dbReference>
<dbReference type="Proteomes" id="UP000279307">
    <property type="component" value="Chromosome 9"/>
</dbReference>
<evidence type="ECO:0000313" key="5">
    <source>
        <dbReference type="EMBL" id="EZA54950.1"/>
    </source>
</evidence>
<dbReference type="Proteomes" id="UP000053097">
    <property type="component" value="Unassembled WGS sequence"/>
</dbReference>
<dbReference type="OrthoDB" id="10260712at2759"/>
<dbReference type="EMBL" id="KK107231">
    <property type="protein sequence ID" value="EZA54950.1"/>
    <property type="molecule type" value="Genomic_DNA"/>
</dbReference>
<protein>
    <recommendedName>
        <fullName evidence="1 4">Proteasome assembly chaperone 2</fullName>
    </recommendedName>
</protein>
<evidence type="ECO:0000256" key="4">
    <source>
        <dbReference type="PIRNR" id="PIRNR010044"/>
    </source>
</evidence>
<dbReference type="AlphaFoldDB" id="A0A026WFR0"/>
<comment type="similarity">
    <text evidence="3 4">Belongs to the PSMG2 family.</text>
</comment>
<name>A0A026WFR0_OOCBI</name>
<dbReference type="GO" id="GO:0005829">
    <property type="term" value="C:cytosol"/>
    <property type="evidence" value="ECO:0007669"/>
    <property type="project" value="TreeGrafter"/>
</dbReference>
<dbReference type="InterPro" id="IPR038389">
    <property type="entry name" value="PSMG2_sf"/>
</dbReference>
<gene>
    <name evidence="6" type="ORF">DMN91_009442</name>
    <name evidence="5" type="ORF">X777_04413</name>
</gene>